<gene>
    <name evidence="4" type="ORF">J2Z66_000024</name>
</gene>
<name>A0ABS4ILK9_9BACL</name>
<evidence type="ECO:0000256" key="1">
    <source>
        <dbReference type="ARBA" id="ARBA00010928"/>
    </source>
</evidence>
<dbReference type="Proteomes" id="UP001519287">
    <property type="component" value="Unassembled WGS sequence"/>
</dbReference>
<dbReference type="InterPro" id="IPR051317">
    <property type="entry name" value="Gfo/Idh/MocA_oxidoreduct"/>
</dbReference>
<dbReference type="SUPFAM" id="SSF51735">
    <property type="entry name" value="NAD(P)-binding Rossmann-fold domains"/>
    <property type="match status" value="1"/>
</dbReference>
<reference evidence="4 5" key="1">
    <citation type="submission" date="2021-03" db="EMBL/GenBank/DDBJ databases">
        <title>Genomic Encyclopedia of Type Strains, Phase IV (KMG-IV): sequencing the most valuable type-strain genomes for metagenomic binning, comparative biology and taxonomic classification.</title>
        <authorList>
            <person name="Goeker M."/>
        </authorList>
    </citation>
    <scope>NUCLEOTIDE SEQUENCE [LARGE SCALE GENOMIC DNA]</scope>
    <source>
        <strain evidence="4 5">DSM 26048</strain>
    </source>
</reference>
<organism evidence="4 5">
    <name type="scientific">Paenibacillus eucommiae</name>
    <dbReference type="NCBI Taxonomy" id="1355755"/>
    <lineage>
        <taxon>Bacteria</taxon>
        <taxon>Bacillati</taxon>
        <taxon>Bacillota</taxon>
        <taxon>Bacilli</taxon>
        <taxon>Bacillales</taxon>
        <taxon>Paenibacillaceae</taxon>
        <taxon>Paenibacillus</taxon>
    </lineage>
</organism>
<accession>A0ABS4ILK9</accession>
<dbReference type="Gene3D" id="3.40.50.720">
    <property type="entry name" value="NAD(P)-binding Rossmann-like Domain"/>
    <property type="match status" value="1"/>
</dbReference>
<dbReference type="PANTHER" id="PTHR43708:SF5">
    <property type="entry name" value="CONSERVED EXPRESSED OXIDOREDUCTASE (EUROFUNG)-RELATED"/>
    <property type="match status" value="1"/>
</dbReference>
<comment type="similarity">
    <text evidence="1">Belongs to the Gfo/Idh/MocA family.</text>
</comment>
<dbReference type="InterPro" id="IPR000683">
    <property type="entry name" value="Gfo/Idh/MocA-like_OxRdtase_N"/>
</dbReference>
<dbReference type="RefSeq" id="WP_209968300.1">
    <property type="nucleotide sequence ID" value="NZ_JAGGLB010000001.1"/>
</dbReference>
<dbReference type="EMBL" id="JAGGLB010000001">
    <property type="protein sequence ID" value="MBP1988429.1"/>
    <property type="molecule type" value="Genomic_DNA"/>
</dbReference>
<sequence length="304" mass="33128">MQQTLKLGMIGLDTSHVSAFAAILNDPQNPYHVPGGKIEIAYPGVPSPDFELSYGRVDKYTSELKEQYGVTIVDSAEAVAEQSDAILIVSVDGRVHLDLLKKVAPFGKPVFVDKPFAVSSKHAEEMFAIAAEHKIPLMSCSSLRYAQGLVDELGSEQDDVIIGADCFGPMSIEPTQPGLFWYGIHSVEMLFTIMGKGCANVSVTTTDEHDVVVGTWKDGRIGVVRGNREGNYAFSAAIQRKKTNSFVDTSAHPKPAYAGMLERILLMFQTGKPDVDSSETLEIIRFLEAANESRDSGKKVELAR</sequence>
<comment type="caution">
    <text evidence="4">The sequence shown here is derived from an EMBL/GenBank/DDBJ whole genome shotgun (WGS) entry which is preliminary data.</text>
</comment>
<evidence type="ECO:0000313" key="4">
    <source>
        <dbReference type="EMBL" id="MBP1988429.1"/>
    </source>
</evidence>
<evidence type="ECO:0000256" key="2">
    <source>
        <dbReference type="ARBA" id="ARBA00023002"/>
    </source>
</evidence>
<evidence type="ECO:0000259" key="3">
    <source>
        <dbReference type="Pfam" id="PF01408"/>
    </source>
</evidence>
<keyword evidence="5" id="KW-1185">Reference proteome</keyword>
<dbReference type="InterPro" id="IPR036291">
    <property type="entry name" value="NAD(P)-bd_dom_sf"/>
</dbReference>
<evidence type="ECO:0000313" key="5">
    <source>
        <dbReference type="Proteomes" id="UP001519287"/>
    </source>
</evidence>
<proteinExistence type="inferred from homology"/>
<dbReference type="Pfam" id="PF01408">
    <property type="entry name" value="GFO_IDH_MocA"/>
    <property type="match status" value="1"/>
</dbReference>
<dbReference type="PANTHER" id="PTHR43708">
    <property type="entry name" value="CONSERVED EXPRESSED OXIDOREDUCTASE (EUROFUNG)"/>
    <property type="match status" value="1"/>
</dbReference>
<feature type="domain" description="Gfo/Idh/MocA-like oxidoreductase N-terminal" evidence="3">
    <location>
        <begin position="63"/>
        <end position="137"/>
    </location>
</feature>
<protein>
    <submittedName>
        <fullName evidence="4">Dehydrogenase</fullName>
    </submittedName>
</protein>
<keyword evidence="2" id="KW-0560">Oxidoreductase</keyword>